<dbReference type="GO" id="GO:0000448">
    <property type="term" value="P:cleavage in ITS2 between 5.8S rRNA and LSU-rRNA of tricistronic rRNA transcript (SSU-rRNA, 5.8S rRNA, LSU-rRNA)"/>
    <property type="evidence" value="ECO:0007669"/>
    <property type="project" value="TreeGrafter"/>
</dbReference>
<evidence type="ECO:0000256" key="9">
    <source>
        <dbReference type="SAM" id="MobiDB-lite"/>
    </source>
</evidence>
<dbReference type="InterPro" id="IPR045116">
    <property type="entry name" value="Clp1/Grc3"/>
</dbReference>
<comment type="similarity">
    <text evidence="1">Belongs to the Clp1 family. NOL9/GRC3 subfamily.</text>
</comment>
<dbReference type="InterPro" id="IPR027417">
    <property type="entry name" value="P-loop_NTPase"/>
</dbReference>
<accession>M5G6T8</accession>
<feature type="domain" description="NOL9 N-terminal" evidence="11">
    <location>
        <begin position="181"/>
        <end position="252"/>
    </location>
</feature>
<evidence type="ECO:0000259" key="11">
    <source>
        <dbReference type="Pfam" id="PF24419"/>
    </source>
</evidence>
<evidence type="ECO:0000256" key="7">
    <source>
        <dbReference type="ARBA" id="ARBA00022840"/>
    </source>
</evidence>
<evidence type="ECO:0000256" key="3">
    <source>
        <dbReference type="ARBA" id="ARBA00019824"/>
    </source>
</evidence>
<dbReference type="SUPFAM" id="SSF52540">
    <property type="entry name" value="P-loop containing nucleoside triphosphate hydrolases"/>
    <property type="match status" value="1"/>
</dbReference>
<evidence type="ECO:0000313" key="13">
    <source>
        <dbReference type="Proteomes" id="UP000030653"/>
    </source>
</evidence>
<dbReference type="AlphaFoldDB" id="M5G6T8"/>
<dbReference type="GO" id="GO:0005634">
    <property type="term" value="C:nucleus"/>
    <property type="evidence" value="ECO:0007669"/>
    <property type="project" value="TreeGrafter"/>
</dbReference>
<dbReference type="Gene3D" id="3.40.50.300">
    <property type="entry name" value="P-loop containing nucleotide triphosphate hydrolases"/>
    <property type="match status" value="1"/>
</dbReference>
<dbReference type="GO" id="GO:0051731">
    <property type="term" value="F:polynucleotide 5'-hydroxyl-kinase activity"/>
    <property type="evidence" value="ECO:0007669"/>
    <property type="project" value="InterPro"/>
</dbReference>
<keyword evidence="4" id="KW-0808">Transferase</keyword>
<keyword evidence="7" id="KW-0067">ATP-binding</keyword>
<dbReference type="RefSeq" id="XP_040632865.1">
    <property type="nucleotide sequence ID" value="XM_040770946.1"/>
</dbReference>
<reference evidence="12 13" key="1">
    <citation type="journal article" date="2012" name="Science">
        <title>The Paleozoic origin of enzymatic lignin decomposition reconstructed from 31 fungal genomes.</title>
        <authorList>
            <person name="Floudas D."/>
            <person name="Binder M."/>
            <person name="Riley R."/>
            <person name="Barry K."/>
            <person name="Blanchette R.A."/>
            <person name="Henrissat B."/>
            <person name="Martinez A.T."/>
            <person name="Otillar R."/>
            <person name="Spatafora J.W."/>
            <person name="Yadav J.S."/>
            <person name="Aerts A."/>
            <person name="Benoit I."/>
            <person name="Boyd A."/>
            <person name="Carlson A."/>
            <person name="Copeland A."/>
            <person name="Coutinho P.M."/>
            <person name="de Vries R.P."/>
            <person name="Ferreira P."/>
            <person name="Findley K."/>
            <person name="Foster B."/>
            <person name="Gaskell J."/>
            <person name="Glotzer D."/>
            <person name="Gorecki P."/>
            <person name="Heitman J."/>
            <person name="Hesse C."/>
            <person name="Hori C."/>
            <person name="Igarashi K."/>
            <person name="Jurgens J.A."/>
            <person name="Kallen N."/>
            <person name="Kersten P."/>
            <person name="Kohler A."/>
            <person name="Kuees U."/>
            <person name="Kumar T.K.A."/>
            <person name="Kuo A."/>
            <person name="LaButti K."/>
            <person name="Larrondo L.F."/>
            <person name="Lindquist E."/>
            <person name="Ling A."/>
            <person name="Lombard V."/>
            <person name="Lucas S."/>
            <person name="Lundell T."/>
            <person name="Martin R."/>
            <person name="McLaughlin D.J."/>
            <person name="Morgenstern I."/>
            <person name="Morin E."/>
            <person name="Murat C."/>
            <person name="Nagy L.G."/>
            <person name="Nolan M."/>
            <person name="Ohm R.A."/>
            <person name="Patyshakuliyeva A."/>
            <person name="Rokas A."/>
            <person name="Ruiz-Duenas F.J."/>
            <person name="Sabat G."/>
            <person name="Salamov A."/>
            <person name="Samejima M."/>
            <person name="Schmutz J."/>
            <person name="Slot J.C."/>
            <person name="St John F."/>
            <person name="Stenlid J."/>
            <person name="Sun H."/>
            <person name="Sun S."/>
            <person name="Syed K."/>
            <person name="Tsang A."/>
            <person name="Wiebenga A."/>
            <person name="Young D."/>
            <person name="Pisabarro A."/>
            <person name="Eastwood D.C."/>
            <person name="Martin F."/>
            <person name="Cullen D."/>
            <person name="Grigoriev I.V."/>
            <person name="Hibbett D.S."/>
        </authorList>
    </citation>
    <scope>NUCLEOTIDE SEQUENCE [LARGE SCALE GENOMIC DNA]</scope>
    <source>
        <strain evidence="12 13">DJM-731 SS1</strain>
    </source>
</reference>
<feature type="region of interest" description="Disordered" evidence="9">
    <location>
        <begin position="30"/>
        <end position="116"/>
    </location>
</feature>
<keyword evidence="13" id="KW-1185">Reference proteome</keyword>
<keyword evidence="5" id="KW-0547">Nucleotide-binding</keyword>
<evidence type="ECO:0000256" key="8">
    <source>
        <dbReference type="ARBA" id="ARBA00071212"/>
    </source>
</evidence>
<sequence length="778" mass="83808">MLSAVAARRAAKAAQLSGDLGIDAVQSSLRPAAPPAAVPELGSSSEDEPAIPSPTSSPESPKKRKRKPIPEQKPRKKRKPSPVDGIDDETRPAFPQYTPRERAYSPAAPVGLGDDLDGTMDVQFGMDEEDDVLSEVDELPEPAPIRPQRPALSYLPASTFLPSSSSLLELPPSALPPLNLKCDTPAILLALKGGETLAFVGTCRLLVVKGKLELFGTVLEVDRECTTHEIYAPKSHTIPVLTALTSSKSSRTLPLPPDLENQTATADALVVLQELHSNIEGLGRIVTPFSGAFSPPSPSSTADWGLAGFYPLTSNTPLHGFVLPPSWEGAINAFLPSESDTTEDRLRGRVALVRGVKNSGKSTFARSLLNRLTSRYQQVVYLELDPGQTEFTAPGLLSLHVLSRPVLGPSFSHPLPPYRAHYLGSSSPKSDPALYLTAVEALLQSFRLELQFPSAMEVGDGRVSDVVPLVVNTMGWTKGLGARLLEQVEQLVQPTHVFEFPDSGETAHPLDRFSSSTLTPTGNRDDRQVYTLEPVQPSPRLSAYNAPLLRALSTMSYLHSHPPQEGQSTRWSTTPLCAQLPYEVDLRTTFDKIVLLGPGSEDVVPEELGTVLNGSLVTFLAVDDGSEPLPAHDGHLMPYEQRAPAPSPFTSHCLGLGVIRSFNRESGKALVLTPVPLSTLPKARVLVKGELELPIWAFLDPRQEEEQSGVAGVEWERVPYLEFGGVRGVGVLHSVGSLSTSLHLGRTSGPRADVAGIERLGPEIIVGRLLARFGTERT</sequence>
<feature type="domain" description="Clp1 P-loop" evidence="10">
    <location>
        <begin position="355"/>
        <end position="500"/>
    </location>
</feature>
<dbReference type="InterPro" id="IPR057573">
    <property type="entry name" value="NOL9_N"/>
</dbReference>
<evidence type="ECO:0000256" key="5">
    <source>
        <dbReference type="ARBA" id="ARBA00022741"/>
    </source>
</evidence>
<dbReference type="GeneID" id="63686008"/>
<dbReference type="HOGENOM" id="CLU_010345_0_0_1"/>
<gene>
    <name evidence="12" type="ORF">DACRYDRAFT_12792</name>
</gene>
<dbReference type="OrthoDB" id="2405412at2759"/>
<keyword evidence="6" id="KW-0418">Kinase</keyword>
<name>M5G6T8_DACPD</name>
<evidence type="ECO:0000256" key="2">
    <source>
        <dbReference type="ARBA" id="ARBA00018706"/>
    </source>
</evidence>
<evidence type="ECO:0000256" key="4">
    <source>
        <dbReference type="ARBA" id="ARBA00022679"/>
    </source>
</evidence>
<evidence type="ECO:0000259" key="10">
    <source>
        <dbReference type="Pfam" id="PF16575"/>
    </source>
</evidence>
<dbReference type="Proteomes" id="UP000030653">
    <property type="component" value="Unassembled WGS sequence"/>
</dbReference>
<dbReference type="OMA" id="PEFAPMG"/>
<dbReference type="Pfam" id="PF24419">
    <property type="entry name" value="Cupin_NOL9"/>
    <property type="match status" value="1"/>
</dbReference>
<dbReference type="PANTHER" id="PTHR12755:SF3">
    <property type="entry name" value="POLYNUCLEOTIDE 5'-HYDROXYL-KINASE NOL9"/>
    <property type="match status" value="1"/>
</dbReference>
<evidence type="ECO:0000256" key="1">
    <source>
        <dbReference type="ARBA" id="ARBA00011003"/>
    </source>
</evidence>
<evidence type="ECO:0000313" key="12">
    <source>
        <dbReference type="EMBL" id="EJU05971.1"/>
    </source>
</evidence>
<dbReference type="STRING" id="1858805.M5G6T8"/>
<dbReference type="Pfam" id="PF16575">
    <property type="entry name" value="CLP1_P"/>
    <property type="match status" value="1"/>
</dbReference>
<dbReference type="GO" id="GO:0005524">
    <property type="term" value="F:ATP binding"/>
    <property type="evidence" value="ECO:0007669"/>
    <property type="project" value="UniProtKB-KW"/>
</dbReference>
<organism evidence="12 13">
    <name type="scientific">Dacryopinax primogenitus (strain DJM 731)</name>
    <name type="common">Brown rot fungus</name>
    <dbReference type="NCBI Taxonomy" id="1858805"/>
    <lineage>
        <taxon>Eukaryota</taxon>
        <taxon>Fungi</taxon>
        <taxon>Dikarya</taxon>
        <taxon>Basidiomycota</taxon>
        <taxon>Agaricomycotina</taxon>
        <taxon>Dacrymycetes</taxon>
        <taxon>Dacrymycetales</taxon>
        <taxon>Dacrymycetaceae</taxon>
        <taxon>Dacryopinax</taxon>
    </lineage>
</organism>
<proteinExistence type="inferred from homology"/>
<evidence type="ECO:0000256" key="6">
    <source>
        <dbReference type="ARBA" id="ARBA00022777"/>
    </source>
</evidence>
<dbReference type="PANTHER" id="PTHR12755">
    <property type="entry name" value="CLEAVAGE/POLYADENYLATION FACTOR IA SUBUNIT CLP1P"/>
    <property type="match status" value="1"/>
</dbReference>
<dbReference type="InterPro" id="IPR032319">
    <property type="entry name" value="CLP1_P"/>
</dbReference>
<protein>
    <recommendedName>
        <fullName evidence="3">Polynucleotide 5'-hydroxyl-kinase GRC3</fullName>
    </recommendedName>
    <alternativeName>
        <fullName evidence="8">Polynucleotide 5'-hydroxyl-kinase NOL9</fullName>
    </alternativeName>
    <alternativeName>
        <fullName evidence="2">Polynucleotide 5'-hydroxyl-kinase grc3</fullName>
    </alternativeName>
</protein>
<dbReference type="EMBL" id="JH795855">
    <property type="protein sequence ID" value="EJU05971.1"/>
    <property type="molecule type" value="Genomic_DNA"/>
</dbReference>